<dbReference type="RefSeq" id="WP_023172953.1">
    <property type="nucleotide sequence ID" value="NC_022600.1"/>
</dbReference>
<keyword evidence="1" id="KW-1133">Transmembrane helix</keyword>
<dbReference type="KEGG" id="glj:GKIL_1593"/>
<dbReference type="Proteomes" id="UP000017396">
    <property type="component" value="Chromosome"/>
</dbReference>
<gene>
    <name evidence="2" type="ORF">GKIL_1593</name>
</gene>
<sequence length="97" mass="11346">MDGEEVARQRARLLTEAANPFRKLRLWLYLAFGASGVIGFFVAFFRVLAGRELQSSLINLAVQSGVIALMVILWRFEAQRESEMVERYLKRRDRRQR</sequence>
<organism evidence="2 3">
    <name type="scientific">Gloeobacter kilaueensis (strain ATCC BAA-2537 / CCAP 1431/1 / ULC 316 / JS1)</name>
    <dbReference type="NCBI Taxonomy" id="1183438"/>
    <lineage>
        <taxon>Bacteria</taxon>
        <taxon>Bacillati</taxon>
        <taxon>Cyanobacteriota</taxon>
        <taxon>Cyanophyceae</taxon>
        <taxon>Gloeobacterales</taxon>
        <taxon>Gloeobacteraceae</taxon>
        <taxon>Gloeobacter</taxon>
    </lineage>
</organism>
<keyword evidence="3" id="KW-1185">Reference proteome</keyword>
<dbReference type="eggNOG" id="ENOG5032SHI">
    <property type="taxonomic scope" value="Bacteria"/>
</dbReference>
<evidence type="ECO:0008006" key="4">
    <source>
        <dbReference type="Google" id="ProtNLM"/>
    </source>
</evidence>
<dbReference type="Pfam" id="PF11998">
    <property type="entry name" value="DUF3493"/>
    <property type="match status" value="1"/>
</dbReference>
<evidence type="ECO:0000256" key="1">
    <source>
        <dbReference type="SAM" id="Phobius"/>
    </source>
</evidence>
<reference evidence="2 3" key="1">
    <citation type="journal article" date="2013" name="PLoS ONE">
        <title>Cultivation and Complete Genome Sequencing of Gloeobacter kilaueensis sp. nov., from a Lava Cave in Kilauea Caldera, Hawai'i.</title>
        <authorList>
            <person name="Saw J.H."/>
            <person name="Schatz M."/>
            <person name="Brown M.V."/>
            <person name="Kunkel D.D."/>
            <person name="Foster J.S."/>
            <person name="Shick H."/>
            <person name="Christensen S."/>
            <person name="Hou S."/>
            <person name="Wan X."/>
            <person name="Donachie S.P."/>
        </authorList>
    </citation>
    <scope>NUCLEOTIDE SEQUENCE [LARGE SCALE GENOMIC DNA]</scope>
    <source>
        <strain evidence="3">JS</strain>
    </source>
</reference>
<evidence type="ECO:0000313" key="2">
    <source>
        <dbReference type="EMBL" id="AGY57839.1"/>
    </source>
</evidence>
<name>U5QJS4_GLOK1</name>
<dbReference type="HOGENOM" id="CLU_166142_0_0_3"/>
<feature type="transmembrane region" description="Helical" evidence="1">
    <location>
        <begin position="26"/>
        <end position="45"/>
    </location>
</feature>
<dbReference type="EMBL" id="CP003587">
    <property type="protein sequence ID" value="AGY57839.1"/>
    <property type="molecule type" value="Genomic_DNA"/>
</dbReference>
<dbReference type="STRING" id="1183438.GKIL_1593"/>
<accession>U5QJS4</accession>
<dbReference type="InterPro" id="IPR021883">
    <property type="entry name" value="LPA1-like"/>
</dbReference>
<dbReference type="AlphaFoldDB" id="U5QJS4"/>
<dbReference type="OrthoDB" id="425759at2"/>
<keyword evidence="1" id="KW-0812">Transmembrane</keyword>
<proteinExistence type="predicted"/>
<evidence type="ECO:0000313" key="3">
    <source>
        <dbReference type="Proteomes" id="UP000017396"/>
    </source>
</evidence>
<feature type="transmembrane region" description="Helical" evidence="1">
    <location>
        <begin position="57"/>
        <end position="76"/>
    </location>
</feature>
<keyword evidence="1" id="KW-0472">Membrane</keyword>
<protein>
    <recommendedName>
        <fullName evidence="4">DUF3493 domain-containing protein</fullName>
    </recommendedName>
</protein>